<keyword evidence="3" id="KW-1185">Reference proteome</keyword>
<dbReference type="AlphaFoldDB" id="A0A7V8NP21"/>
<comment type="caution">
    <text evidence="2">The sequence shown here is derived from an EMBL/GenBank/DDBJ whole genome shotgun (WGS) entry which is preliminary data.</text>
</comment>
<dbReference type="EMBL" id="JACDQQ010000698">
    <property type="protein sequence ID" value="MBA0084756.1"/>
    <property type="molecule type" value="Genomic_DNA"/>
</dbReference>
<evidence type="ECO:0000313" key="2">
    <source>
        <dbReference type="EMBL" id="MBA0084756.1"/>
    </source>
</evidence>
<keyword evidence="1" id="KW-0732">Signal</keyword>
<feature type="non-terminal residue" evidence="2">
    <location>
        <position position="270"/>
    </location>
</feature>
<evidence type="ECO:0000256" key="1">
    <source>
        <dbReference type="SAM" id="SignalP"/>
    </source>
</evidence>
<organism evidence="2 3">
    <name type="scientific">Candidatus Acidiferrum panamense</name>
    <dbReference type="NCBI Taxonomy" id="2741543"/>
    <lineage>
        <taxon>Bacteria</taxon>
        <taxon>Pseudomonadati</taxon>
        <taxon>Acidobacteriota</taxon>
        <taxon>Terriglobia</taxon>
        <taxon>Candidatus Acidiferrales</taxon>
        <taxon>Candidatus Acidiferrum</taxon>
    </lineage>
</organism>
<reference evidence="2" key="1">
    <citation type="submission" date="2020-06" db="EMBL/GenBank/DDBJ databases">
        <title>Legume-microbial interactions unlock mineral nutrients during tropical forest succession.</title>
        <authorList>
            <person name="Epihov D.Z."/>
        </authorList>
    </citation>
    <scope>NUCLEOTIDE SEQUENCE [LARGE SCALE GENOMIC DNA]</scope>
    <source>
        <strain evidence="2">Pan2503</strain>
    </source>
</reference>
<gene>
    <name evidence="2" type="ORF">HRJ53_07165</name>
</gene>
<feature type="signal peptide" evidence="1">
    <location>
        <begin position="1"/>
        <end position="28"/>
    </location>
</feature>
<sequence>MDQVRQTKIARLPSLILAAALSSGATFAQVNLGGVWQNQLDEDFPDRLAGPELGDYAGLPINAADRLRGETWDASLLTLPEYQCRVHPSDYASAFADIRIWEEYDRDTQNLVAIHLHHFAWGTERTIWMDGRPHPPEYALHTAMGFSTGKWEGDILTVTTDHLKEGWFRRNGLARSDRAVVTEHFIRHENGLTWVTVVNDPAYLVEPLYRSRDYVFSVAGQIAPYPCESVEEIIRPKEAIPHHLPGTNTFLKEYQAKHGIPEEAAMGGPE</sequence>
<feature type="chain" id="PRO_5030886035" evidence="1">
    <location>
        <begin position="29"/>
        <end position="270"/>
    </location>
</feature>
<protein>
    <submittedName>
        <fullName evidence="2">Uncharacterized protein</fullName>
    </submittedName>
</protein>
<proteinExistence type="predicted"/>
<name>A0A7V8NP21_9BACT</name>
<dbReference type="Proteomes" id="UP000567293">
    <property type="component" value="Unassembled WGS sequence"/>
</dbReference>
<accession>A0A7V8NP21</accession>
<evidence type="ECO:0000313" key="3">
    <source>
        <dbReference type="Proteomes" id="UP000567293"/>
    </source>
</evidence>